<dbReference type="EMBL" id="BJXJ01000018">
    <property type="protein sequence ID" value="GEM75939.1"/>
    <property type="molecule type" value="Genomic_DNA"/>
</dbReference>
<dbReference type="RefSeq" id="WP_039979152.1">
    <property type="nucleotide sequence ID" value="NZ_BAOJ01000012.1"/>
</dbReference>
<comment type="caution">
    <text evidence="2">The sequence shown here is derived from an EMBL/GenBank/DDBJ whole genome shotgun (WGS) entry which is preliminary data.</text>
</comment>
<evidence type="ECO:0000313" key="2">
    <source>
        <dbReference type="EMBL" id="GEM75939.1"/>
    </source>
</evidence>
<dbReference type="GO" id="GO:0015627">
    <property type="term" value="C:type II protein secretion system complex"/>
    <property type="evidence" value="ECO:0007669"/>
    <property type="project" value="InterPro"/>
</dbReference>
<dbReference type="Pfam" id="PF04612">
    <property type="entry name" value="T2SSM"/>
    <property type="match status" value="1"/>
</dbReference>
<keyword evidence="3" id="KW-1185">Reference proteome</keyword>
<feature type="transmembrane region" description="Helical" evidence="1">
    <location>
        <begin position="21"/>
        <end position="40"/>
    </location>
</feature>
<dbReference type="Gene3D" id="3.30.70.60">
    <property type="match status" value="1"/>
</dbReference>
<keyword evidence="1" id="KW-1133">Transmembrane helix</keyword>
<keyword evidence="1" id="KW-0472">Membrane</keyword>
<dbReference type="AlphaFoldDB" id="A0A511QF65"/>
<dbReference type="OrthoDB" id="9151209at2"/>
<gene>
    <name evidence="2" type="ORF">VSA01S_20510</name>
</gene>
<evidence type="ECO:0000313" key="3">
    <source>
        <dbReference type="Proteomes" id="UP000321922"/>
    </source>
</evidence>
<accession>A0A511QF65</accession>
<keyword evidence="1" id="KW-0812">Transmembrane</keyword>
<dbReference type="GO" id="GO:0015628">
    <property type="term" value="P:protein secretion by the type II secretion system"/>
    <property type="evidence" value="ECO:0007669"/>
    <property type="project" value="InterPro"/>
</dbReference>
<dbReference type="InterPro" id="IPR007690">
    <property type="entry name" value="T2SS_GspM"/>
</dbReference>
<evidence type="ECO:0000256" key="1">
    <source>
        <dbReference type="SAM" id="Phobius"/>
    </source>
</evidence>
<organism evidence="2 3">
    <name type="scientific">Vibrio sagamiensis NBRC 104589</name>
    <dbReference type="NCBI Taxonomy" id="1219064"/>
    <lineage>
        <taxon>Bacteria</taxon>
        <taxon>Pseudomonadati</taxon>
        <taxon>Pseudomonadota</taxon>
        <taxon>Gammaproteobacteria</taxon>
        <taxon>Vibrionales</taxon>
        <taxon>Vibrionaceae</taxon>
        <taxon>Vibrio</taxon>
    </lineage>
</organism>
<reference evidence="2 3" key="1">
    <citation type="submission" date="2019-07" db="EMBL/GenBank/DDBJ databases">
        <title>Whole genome shotgun sequence of Vibrio sagamiensis NBRC 104589.</title>
        <authorList>
            <person name="Hosoyama A."/>
            <person name="Uohara A."/>
            <person name="Ohji S."/>
            <person name="Ichikawa N."/>
        </authorList>
    </citation>
    <scope>NUCLEOTIDE SEQUENCE [LARGE SCALE GENOMIC DNA]</scope>
    <source>
        <strain evidence="2 3">NBRC 104589</strain>
    </source>
</reference>
<dbReference type="InterPro" id="IPR014717">
    <property type="entry name" value="Transl_elong_EF1B/ribsomal_bS6"/>
</dbReference>
<sequence length="216" mass="24804">MIELLSSLEGRFDEITTREKVLILLCGQVIILMLIYSFVLEPKLSEVRNNQRLFEDIKLTNQKTESDILLIQAKLNKNPNTQLDHTIKELRMERTRLSALLEGVVERLISPSQMASVLEHVLAQQRGINLLSLKTLPTEPITEKGSAPKDSGYFIHPVRMEISGSYFSIVDYLTKLESLPVGYYWRSFHYKVQEYPKANLVLEVYTLSSREEFIGG</sequence>
<name>A0A511QF65_9VIBR</name>
<dbReference type="Proteomes" id="UP000321922">
    <property type="component" value="Unassembled WGS sequence"/>
</dbReference>
<protein>
    <submittedName>
        <fullName evidence="2">MSHA biogenesis protein MshJ</fullName>
    </submittedName>
</protein>
<proteinExistence type="predicted"/>